<organism evidence="1 2">
    <name type="scientific">Clunio marinus</name>
    <dbReference type="NCBI Taxonomy" id="568069"/>
    <lineage>
        <taxon>Eukaryota</taxon>
        <taxon>Metazoa</taxon>
        <taxon>Ecdysozoa</taxon>
        <taxon>Arthropoda</taxon>
        <taxon>Hexapoda</taxon>
        <taxon>Insecta</taxon>
        <taxon>Pterygota</taxon>
        <taxon>Neoptera</taxon>
        <taxon>Endopterygota</taxon>
        <taxon>Diptera</taxon>
        <taxon>Nematocera</taxon>
        <taxon>Chironomoidea</taxon>
        <taxon>Chironomidae</taxon>
        <taxon>Clunio</taxon>
    </lineage>
</organism>
<dbReference type="EMBL" id="CVRI01000067">
    <property type="protein sequence ID" value="CRL06771.1"/>
    <property type="molecule type" value="Genomic_DNA"/>
</dbReference>
<dbReference type="AlphaFoldDB" id="A0A1J1J2N6"/>
<dbReference type="Proteomes" id="UP000183832">
    <property type="component" value="Unassembled WGS sequence"/>
</dbReference>
<gene>
    <name evidence="1" type="ORF">CLUMA_CG019669</name>
</gene>
<keyword evidence="2" id="KW-1185">Reference proteome</keyword>
<proteinExistence type="predicted"/>
<evidence type="ECO:0000313" key="1">
    <source>
        <dbReference type="EMBL" id="CRL06771.1"/>
    </source>
</evidence>
<sequence>MEETDQENELEDFIHDDDFMSHLNERGKQSQTLSSSLDFLDRESSHYSALLGKIIFINEFLSVERNERNIFTEHALSDFREVLSQLNLDFTYFLGRIHVAISETFLFSEKLEIMRIIFISLHVNLFSEHHQLASSIYGQSQVTSKFKCFLKCISDFNRFSIIA</sequence>
<accession>A0A1J1J2N6</accession>
<reference evidence="1 2" key="1">
    <citation type="submission" date="2015-04" db="EMBL/GenBank/DDBJ databases">
        <authorList>
            <person name="Syromyatnikov M.Y."/>
            <person name="Popov V.N."/>
        </authorList>
    </citation>
    <scope>NUCLEOTIDE SEQUENCE [LARGE SCALE GENOMIC DNA]</scope>
</reference>
<protein>
    <submittedName>
        <fullName evidence="1">CLUMA_CG019669, isoform A</fullName>
    </submittedName>
</protein>
<evidence type="ECO:0000313" key="2">
    <source>
        <dbReference type="Proteomes" id="UP000183832"/>
    </source>
</evidence>
<name>A0A1J1J2N6_9DIPT</name>